<name>A0ABT7C4N4_9CYAN</name>
<keyword evidence="1" id="KW-0812">Transmembrane</keyword>
<evidence type="ECO:0000313" key="2">
    <source>
        <dbReference type="EMBL" id="MDJ1185871.1"/>
    </source>
</evidence>
<protein>
    <submittedName>
        <fullName evidence="2">Uncharacterized protein</fullName>
    </submittedName>
</protein>
<comment type="caution">
    <text evidence="2">The sequence shown here is derived from an EMBL/GenBank/DDBJ whole genome shotgun (WGS) entry which is preliminary data.</text>
</comment>
<accession>A0ABT7C4N4</accession>
<organism evidence="2 3">
    <name type="scientific">Roseofilum casamattae BLCC-M143</name>
    <dbReference type="NCBI Taxonomy" id="3022442"/>
    <lineage>
        <taxon>Bacteria</taxon>
        <taxon>Bacillati</taxon>
        <taxon>Cyanobacteriota</taxon>
        <taxon>Cyanophyceae</taxon>
        <taxon>Desertifilales</taxon>
        <taxon>Desertifilaceae</taxon>
        <taxon>Roseofilum</taxon>
        <taxon>Roseofilum casamattae</taxon>
    </lineage>
</organism>
<reference evidence="2 3" key="1">
    <citation type="submission" date="2023-01" db="EMBL/GenBank/DDBJ databases">
        <title>Novel diversity within Roseofilum (Cyanobacteria; Desertifilaceae) from marine benthic mats with descriptions of four novel species.</title>
        <authorList>
            <person name="Wang Y."/>
            <person name="Berthold D.E."/>
            <person name="Hu J."/>
            <person name="Lefler F.W."/>
            <person name="Laughinghouse H.D. IV."/>
        </authorList>
    </citation>
    <scope>NUCLEOTIDE SEQUENCE [LARGE SCALE GENOMIC DNA]</scope>
    <source>
        <strain evidence="2 3">BLCC-M143</strain>
    </source>
</reference>
<keyword evidence="1" id="KW-1133">Transmembrane helix</keyword>
<dbReference type="RefSeq" id="WP_283760506.1">
    <property type="nucleotide sequence ID" value="NZ_JAQOSQ010000057.1"/>
</dbReference>
<dbReference type="Proteomes" id="UP001232992">
    <property type="component" value="Unassembled WGS sequence"/>
</dbReference>
<keyword evidence="3" id="KW-1185">Reference proteome</keyword>
<proteinExistence type="predicted"/>
<keyword evidence="1" id="KW-0472">Membrane</keyword>
<gene>
    <name evidence="2" type="ORF">PMH09_22065</name>
</gene>
<evidence type="ECO:0000256" key="1">
    <source>
        <dbReference type="SAM" id="Phobius"/>
    </source>
</evidence>
<sequence length="485" mass="56968">MTKTDTTRYFCAAVQIDPKFRNYVLEEILYQEYRAISIPAGVNLLAVISHCFESRNREIARNAIVSILFMSAMVTAYGNIYYHTDIILSLFISLFQSFFSYYLLFAYLVVIVEVCFARYLVIAKYLLRHNFDPDRISLSFENQYRIKHRLSGMLNEEECNVIVYSGFRPFIGSGQTLNTWSFTLDISKPKTEMTISKNIQDFSVEDLYRDVENGIKKLNLPGVSVRDKVFVNGWDIQDDELFLPDKSCRPVASIPTDIMKEFTSEESERSRYYKQIRIMSWQGDIVLSIFLRFVKLRQHLFIEASYCLLSPLKPEYYAVDMMPLSFHWWELLRVIQKAFRKTLTLFPFAIFQLVWELCRPIFPWNRRRAARRLINTNRLFDYGARTNIREKAASNRYGHYFQRLDKEMYFKVVERQIFDSTREFLDAHNIDTSELQQRQEILVNNGIIAGNVEAENMAVGLGANVMKIANNFQNNVQAVTQKLKE</sequence>
<feature type="transmembrane region" description="Helical" evidence="1">
    <location>
        <begin position="102"/>
        <end position="121"/>
    </location>
</feature>
<dbReference type="EMBL" id="JAQOSQ010000057">
    <property type="protein sequence ID" value="MDJ1185871.1"/>
    <property type="molecule type" value="Genomic_DNA"/>
</dbReference>
<evidence type="ECO:0000313" key="3">
    <source>
        <dbReference type="Proteomes" id="UP001232992"/>
    </source>
</evidence>
<feature type="transmembrane region" description="Helical" evidence="1">
    <location>
        <begin position="64"/>
        <end position="82"/>
    </location>
</feature>